<feature type="binding site" evidence="6">
    <location>
        <position position="64"/>
    </location>
    <ligand>
        <name>shikimate</name>
        <dbReference type="ChEBI" id="CHEBI:36208"/>
    </ligand>
</feature>
<feature type="domain" description="Shikimate dehydrogenase substrate binding N-terminal" evidence="8">
    <location>
        <begin position="8"/>
        <end position="92"/>
    </location>
</feature>
<keyword evidence="4 6" id="KW-0560">Oxidoreductase</keyword>
<dbReference type="InterPro" id="IPR036291">
    <property type="entry name" value="NAD(P)-bd_dom_sf"/>
</dbReference>
<proteinExistence type="inferred from homology"/>
<dbReference type="InterPro" id="IPR046346">
    <property type="entry name" value="Aminoacid_DH-like_N_sf"/>
</dbReference>
<dbReference type="SUPFAM" id="SSF51735">
    <property type="entry name" value="NAD(P)-binding Rossmann-fold domains"/>
    <property type="match status" value="1"/>
</dbReference>
<organism evidence="10 11">
    <name type="scientific">Methanimicrococcus stummii</name>
    <dbReference type="NCBI Taxonomy" id="3028294"/>
    <lineage>
        <taxon>Archaea</taxon>
        <taxon>Methanobacteriati</taxon>
        <taxon>Methanobacteriota</taxon>
        <taxon>Stenosarchaea group</taxon>
        <taxon>Methanomicrobia</taxon>
        <taxon>Methanosarcinales</taxon>
        <taxon>Methanosarcinaceae</taxon>
        <taxon>Methanimicrococcus</taxon>
    </lineage>
</organism>
<evidence type="ECO:0000313" key="10">
    <source>
        <dbReference type="EMBL" id="WNY29160.1"/>
    </source>
</evidence>
<dbReference type="InterPro" id="IPR041121">
    <property type="entry name" value="SDH_C"/>
</dbReference>
<dbReference type="RefSeq" id="WP_316559148.1">
    <property type="nucleotide sequence ID" value="NZ_CP131062.1"/>
</dbReference>
<comment type="function">
    <text evidence="6">Involved in the biosynthesis of the chorismate, which leads to the biosynthesis of aromatic amino acids. Catalyzes the reversible NADPH linked reduction of 3-dehydroshikimate (DHSA) to yield shikimate (SA).</text>
</comment>
<dbReference type="CDD" id="cd01065">
    <property type="entry name" value="NAD_bind_Shikimate_DH"/>
    <property type="match status" value="1"/>
</dbReference>
<evidence type="ECO:0000256" key="5">
    <source>
        <dbReference type="ARBA" id="ARBA00023141"/>
    </source>
</evidence>
<dbReference type="KEGG" id="mees:MmiEs2_13780"/>
<dbReference type="NCBIfam" id="TIGR00507">
    <property type="entry name" value="aroE"/>
    <property type="match status" value="1"/>
</dbReference>
<evidence type="ECO:0000259" key="9">
    <source>
        <dbReference type="Pfam" id="PF18317"/>
    </source>
</evidence>
<comment type="similarity">
    <text evidence="6">Belongs to the shikimate dehydrogenase family.</text>
</comment>
<dbReference type="AlphaFoldDB" id="A0AA96VBB6"/>
<dbReference type="HAMAP" id="MF_00222">
    <property type="entry name" value="Shikimate_DH_AroE"/>
    <property type="match status" value="1"/>
</dbReference>
<dbReference type="Pfam" id="PF01488">
    <property type="entry name" value="Shikimate_DH"/>
    <property type="match status" value="1"/>
</dbReference>
<dbReference type="Gene3D" id="3.40.50.720">
    <property type="entry name" value="NAD(P)-binding Rossmann-like Domain"/>
    <property type="match status" value="1"/>
</dbReference>
<feature type="binding site" evidence="6">
    <location>
        <position position="263"/>
    </location>
    <ligand>
        <name>shikimate</name>
        <dbReference type="ChEBI" id="CHEBI:36208"/>
    </ligand>
</feature>
<keyword evidence="2 6" id="KW-0028">Amino-acid biosynthesis</keyword>
<keyword evidence="3 6" id="KW-0521">NADP</keyword>
<dbReference type="InterPro" id="IPR011342">
    <property type="entry name" value="Shikimate_DH"/>
</dbReference>
<evidence type="ECO:0000256" key="2">
    <source>
        <dbReference type="ARBA" id="ARBA00022605"/>
    </source>
</evidence>
<dbReference type="GO" id="GO:0009423">
    <property type="term" value="P:chorismate biosynthetic process"/>
    <property type="evidence" value="ECO:0007669"/>
    <property type="project" value="UniProtKB-UniRule"/>
</dbReference>
<dbReference type="PROSITE" id="PS51257">
    <property type="entry name" value="PROKAR_LIPOPROTEIN"/>
    <property type="match status" value="1"/>
</dbReference>
<evidence type="ECO:0000256" key="3">
    <source>
        <dbReference type="ARBA" id="ARBA00022857"/>
    </source>
</evidence>
<sequence length="293" mass="31994">MKKCKFGVFGFPIEHSLSPVMHTAAFNALGMTGCEYKAYTVRPEELKEEIIKAQTEGFCGLNLTIPLKEKIMETDLIEPDDFSKKAGAVNTLHFKDGKIYGYNTDGEGAFKTLEYAGCQTNGKKILIIGAGGAARSISLFFAEQGNSLKIINRTAEKAQRLADEIVEKTGNKNVSGGGLSGWNDFDRADIIIQTTALGMGELKEVSVFDELPATKPRTELISECLAGKTVFDIVYNPEETAFLREAREGGAKTINGVMMLVFQGALSFEIWTGKKPDVGVMKKAVLEALKERN</sequence>
<name>A0AA96VBB6_9EURY</name>
<feature type="binding site" evidence="6">
    <location>
        <begin position="152"/>
        <end position="157"/>
    </location>
    <ligand>
        <name>NADP(+)</name>
        <dbReference type="ChEBI" id="CHEBI:58349"/>
    </ligand>
</feature>
<dbReference type="InterPro" id="IPR022893">
    <property type="entry name" value="Shikimate_DH_fam"/>
</dbReference>
<dbReference type="Pfam" id="PF18317">
    <property type="entry name" value="SDH_C"/>
    <property type="match status" value="1"/>
</dbReference>
<feature type="binding site" evidence="6">
    <location>
        <begin position="129"/>
        <end position="133"/>
    </location>
    <ligand>
        <name>NADP(+)</name>
        <dbReference type="ChEBI" id="CHEBI:58349"/>
    </ligand>
</feature>
<dbReference type="GeneID" id="85197844"/>
<gene>
    <name evidence="6 10" type="primary">aroE</name>
    <name evidence="10" type="ORF">MmiEs2_13780</name>
</gene>
<dbReference type="Gene3D" id="3.40.50.10860">
    <property type="entry name" value="Leucine Dehydrogenase, chain A, domain 1"/>
    <property type="match status" value="1"/>
</dbReference>
<feature type="binding site" evidence="6">
    <location>
        <position position="256"/>
    </location>
    <ligand>
        <name>NADP(+)</name>
        <dbReference type="ChEBI" id="CHEBI:58349"/>
    </ligand>
</feature>
<feature type="active site" description="Proton acceptor" evidence="6">
    <location>
        <position position="68"/>
    </location>
</feature>
<keyword evidence="11" id="KW-1185">Reference proteome</keyword>
<dbReference type="PANTHER" id="PTHR21089">
    <property type="entry name" value="SHIKIMATE DEHYDROGENASE"/>
    <property type="match status" value="1"/>
</dbReference>
<dbReference type="SUPFAM" id="SSF53223">
    <property type="entry name" value="Aminoacid dehydrogenase-like, N-terminal domain"/>
    <property type="match status" value="1"/>
</dbReference>
<dbReference type="InterPro" id="IPR006151">
    <property type="entry name" value="Shikm_DH/Glu-tRNA_Rdtase"/>
</dbReference>
<dbReference type="GO" id="GO:0004764">
    <property type="term" value="F:shikimate 3-dehydrogenase (NADP+) activity"/>
    <property type="evidence" value="ECO:0007669"/>
    <property type="project" value="UniProtKB-UniRule"/>
</dbReference>
<feature type="binding site" evidence="6">
    <location>
        <begin position="16"/>
        <end position="18"/>
    </location>
    <ligand>
        <name>shikimate</name>
        <dbReference type="ChEBI" id="CHEBI:36208"/>
    </ligand>
</feature>
<protein>
    <recommendedName>
        <fullName evidence="1 6">Shikimate dehydrogenase (NADP(+))</fullName>
        <shortName evidence="6">SDH</shortName>
        <ecNumber evidence="1 6">1.1.1.25</ecNumber>
    </recommendedName>
</protein>
<feature type="binding site" evidence="6">
    <location>
        <position position="90"/>
    </location>
    <ligand>
        <name>shikimate</name>
        <dbReference type="ChEBI" id="CHEBI:36208"/>
    </ligand>
</feature>
<accession>A0AA96VBB6</accession>
<evidence type="ECO:0000313" key="11">
    <source>
        <dbReference type="Proteomes" id="UP001302662"/>
    </source>
</evidence>
<feature type="binding site" evidence="6">
    <location>
        <position position="105"/>
    </location>
    <ligand>
        <name>shikimate</name>
        <dbReference type="ChEBI" id="CHEBI:36208"/>
    </ligand>
</feature>
<feature type="binding site" evidence="6">
    <location>
        <position position="81"/>
    </location>
    <ligand>
        <name>NADP(+)</name>
        <dbReference type="ChEBI" id="CHEBI:58349"/>
    </ligand>
</feature>
<dbReference type="GO" id="GO:0019632">
    <property type="term" value="P:shikimate metabolic process"/>
    <property type="evidence" value="ECO:0007669"/>
    <property type="project" value="InterPro"/>
</dbReference>
<reference evidence="10 11" key="1">
    <citation type="submission" date="2023-07" db="EMBL/GenBank/DDBJ databases">
        <title>Closed genome sequence of Methanimicrococcus sp. Es2.</title>
        <authorList>
            <person name="Protasov E."/>
            <person name="Platt K."/>
            <person name="Reeh H."/>
            <person name="Poehlein A."/>
            <person name="Daniel R."/>
            <person name="Brune A."/>
        </authorList>
    </citation>
    <scope>NUCLEOTIDE SEQUENCE [LARGE SCALE GENOMIC DNA]</scope>
    <source>
        <strain evidence="10 11">Es2</strain>
    </source>
</reference>
<dbReference type="InterPro" id="IPR013708">
    <property type="entry name" value="Shikimate_DH-bd_N"/>
</dbReference>
<dbReference type="Pfam" id="PF08501">
    <property type="entry name" value="Shikimate_dh_N"/>
    <property type="match status" value="1"/>
</dbReference>
<feature type="binding site" evidence="6">
    <location>
        <position position="235"/>
    </location>
    <ligand>
        <name>shikimate</name>
        <dbReference type="ChEBI" id="CHEBI:36208"/>
    </ligand>
</feature>
<comment type="pathway">
    <text evidence="6">Metabolic intermediate biosynthesis; chorismate biosynthesis; chorismate from D-erythrose 4-phosphate and phosphoenolpyruvate: step 4/7.</text>
</comment>
<feature type="domain" description="SDH C-terminal" evidence="9">
    <location>
        <begin position="259"/>
        <end position="286"/>
    </location>
</feature>
<dbReference type="PANTHER" id="PTHR21089:SF1">
    <property type="entry name" value="BIFUNCTIONAL 3-DEHYDROQUINATE DEHYDRATASE_SHIKIMATE DEHYDROGENASE, CHLOROPLASTIC"/>
    <property type="match status" value="1"/>
</dbReference>
<evidence type="ECO:0000259" key="7">
    <source>
        <dbReference type="Pfam" id="PF01488"/>
    </source>
</evidence>
<feature type="domain" description="Quinate/shikimate 5-dehydrogenase/glutamyl-tRNA reductase" evidence="7">
    <location>
        <begin position="119"/>
        <end position="168"/>
    </location>
</feature>
<evidence type="ECO:0000256" key="4">
    <source>
        <dbReference type="ARBA" id="ARBA00023002"/>
    </source>
</evidence>
<dbReference type="GO" id="GO:0008652">
    <property type="term" value="P:amino acid biosynthetic process"/>
    <property type="evidence" value="ECO:0007669"/>
    <property type="project" value="UniProtKB-KW"/>
</dbReference>
<feature type="binding site" evidence="6">
    <location>
        <position position="233"/>
    </location>
    <ligand>
        <name>NADP(+)</name>
        <dbReference type="ChEBI" id="CHEBI:58349"/>
    </ligand>
</feature>
<comment type="catalytic activity">
    <reaction evidence="6">
        <text>shikimate + NADP(+) = 3-dehydroshikimate + NADPH + H(+)</text>
        <dbReference type="Rhea" id="RHEA:17737"/>
        <dbReference type="ChEBI" id="CHEBI:15378"/>
        <dbReference type="ChEBI" id="CHEBI:16630"/>
        <dbReference type="ChEBI" id="CHEBI:36208"/>
        <dbReference type="ChEBI" id="CHEBI:57783"/>
        <dbReference type="ChEBI" id="CHEBI:58349"/>
        <dbReference type="EC" id="1.1.1.25"/>
    </reaction>
</comment>
<evidence type="ECO:0000259" key="8">
    <source>
        <dbReference type="Pfam" id="PF08501"/>
    </source>
</evidence>
<comment type="subunit">
    <text evidence="6">Homodimer.</text>
</comment>
<evidence type="ECO:0000256" key="6">
    <source>
        <dbReference type="HAMAP-Rule" id="MF_00222"/>
    </source>
</evidence>
<evidence type="ECO:0000256" key="1">
    <source>
        <dbReference type="ARBA" id="ARBA00012962"/>
    </source>
</evidence>
<keyword evidence="5 6" id="KW-0057">Aromatic amino acid biosynthesis</keyword>
<dbReference type="Proteomes" id="UP001302662">
    <property type="component" value="Chromosome"/>
</dbReference>
<dbReference type="EMBL" id="CP131062">
    <property type="protein sequence ID" value="WNY29160.1"/>
    <property type="molecule type" value="Genomic_DNA"/>
</dbReference>
<dbReference type="GO" id="GO:0050661">
    <property type="term" value="F:NADP binding"/>
    <property type="evidence" value="ECO:0007669"/>
    <property type="project" value="InterPro"/>
</dbReference>
<dbReference type="EC" id="1.1.1.25" evidence="1 6"/>
<dbReference type="GO" id="GO:0009073">
    <property type="term" value="P:aromatic amino acid family biosynthetic process"/>
    <property type="evidence" value="ECO:0007669"/>
    <property type="project" value="UniProtKB-KW"/>
</dbReference>